<dbReference type="InterPro" id="IPR005500">
    <property type="entry name" value="DUF309"/>
</dbReference>
<evidence type="ECO:0000313" key="4">
    <source>
        <dbReference type="Proteomes" id="UP000219775"/>
    </source>
</evidence>
<accession>A0A1Y3MJI7</accession>
<dbReference type="PANTHER" id="PTHR34796">
    <property type="entry name" value="EXPRESSED PROTEIN"/>
    <property type="match status" value="1"/>
</dbReference>
<evidence type="ECO:0000313" key="2">
    <source>
        <dbReference type="EMBL" id="PEM74117.1"/>
    </source>
</evidence>
<protein>
    <submittedName>
        <fullName evidence="2">DUF309 domain-containing protein</fullName>
    </submittedName>
</protein>
<reference evidence="1 3" key="1">
    <citation type="submission" date="2017-02" db="EMBL/GenBank/DDBJ databases">
        <title>Bacillus pseudomycoides isolate FSL K6-0042.</title>
        <authorList>
            <person name="Kovac J."/>
        </authorList>
    </citation>
    <scope>NUCLEOTIDE SEQUENCE [LARGE SCALE GENOMIC DNA]</scope>
    <source>
        <strain evidence="1 3">FSL K6-0042</strain>
    </source>
</reference>
<gene>
    <name evidence="1" type="ORF">BW425_01400</name>
    <name evidence="2" type="ORF">CN613_00605</name>
</gene>
<sequence length="172" mass="20654">MYPTAYIQFLIHFHGDYDYFECHEVLEEYWKLKPRGERENYWVGFIQIAVALYHHRRSNWNGSMRMMKSAIAILKKEGIQVHRLGLDHPKLLTILQKQLQSIQSKEPFAPIFFPFSDSSLENTCLQLCTEKMIPWKDAHSLPTEYIIHKHKLRDRNDVIAERNEQLKKRKQR</sequence>
<dbReference type="PANTHER" id="PTHR34796:SF1">
    <property type="entry name" value="EXPRESSED PROTEIN"/>
    <property type="match status" value="1"/>
</dbReference>
<evidence type="ECO:0000313" key="3">
    <source>
        <dbReference type="Proteomes" id="UP000195321"/>
    </source>
</evidence>
<dbReference type="Gene3D" id="1.10.3450.10">
    <property type="entry name" value="TTHA0068-like"/>
    <property type="match status" value="1"/>
</dbReference>
<dbReference type="EMBL" id="MWPX01000001">
    <property type="protein sequence ID" value="OUM50599.1"/>
    <property type="molecule type" value="Genomic_DNA"/>
</dbReference>
<evidence type="ECO:0000313" key="1">
    <source>
        <dbReference type="EMBL" id="OUM50599.1"/>
    </source>
</evidence>
<organism evidence="1 3">
    <name type="scientific">Bacillus pseudomycoides</name>
    <dbReference type="NCBI Taxonomy" id="64104"/>
    <lineage>
        <taxon>Bacteria</taxon>
        <taxon>Bacillati</taxon>
        <taxon>Bacillota</taxon>
        <taxon>Bacilli</taxon>
        <taxon>Bacillales</taxon>
        <taxon>Bacillaceae</taxon>
        <taxon>Bacillus</taxon>
        <taxon>Bacillus cereus group</taxon>
    </lineage>
</organism>
<dbReference type="RefSeq" id="WP_016116152.1">
    <property type="nucleotide sequence ID" value="NZ_CP189809.1"/>
</dbReference>
<dbReference type="Proteomes" id="UP000219775">
    <property type="component" value="Unassembled WGS sequence"/>
</dbReference>
<proteinExistence type="predicted"/>
<reference evidence="2 4" key="2">
    <citation type="submission" date="2017-09" db="EMBL/GenBank/DDBJ databases">
        <title>Large-scale bioinformatics analysis of Bacillus genomes uncovers conserved roles of natural products in bacterial physiology.</title>
        <authorList>
            <consortium name="Agbiome Team Llc"/>
            <person name="Bleich R.M."/>
            <person name="Grubbs K.J."/>
            <person name="Santa Maria K.C."/>
            <person name="Allen S.E."/>
            <person name="Farag S."/>
            <person name="Shank E.A."/>
            <person name="Bowers A."/>
        </authorList>
    </citation>
    <scope>NUCLEOTIDE SEQUENCE [LARGE SCALE GENOMIC DNA]</scope>
    <source>
        <strain evidence="2 4">AFS009893</strain>
    </source>
</reference>
<dbReference type="AlphaFoldDB" id="A0A1Y3MJI7"/>
<dbReference type="Proteomes" id="UP000195321">
    <property type="component" value="Unassembled WGS sequence"/>
</dbReference>
<dbReference type="InterPro" id="IPR023203">
    <property type="entry name" value="TTHA0068_sf"/>
</dbReference>
<dbReference type="Pfam" id="PF03745">
    <property type="entry name" value="DUF309"/>
    <property type="match status" value="1"/>
</dbReference>
<comment type="caution">
    <text evidence="1">The sequence shown here is derived from an EMBL/GenBank/DDBJ whole genome shotgun (WGS) entry which is preliminary data.</text>
</comment>
<dbReference type="SUPFAM" id="SSF140663">
    <property type="entry name" value="TTHA0068-like"/>
    <property type="match status" value="1"/>
</dbReference>
<dbReference type="EMBL" id="NUDP01000001">
    <property type="protein sequence ID" value="PEM74117.1"/>
    <property type="molecule type" value="Genomic_DNA"/>
</dbReference>
<name>A0A1Y3MJI7_9BACI</name>